<reference evidence="1 2" key="5">
    <citation type="journal article" date="2011" name="ISME J.">
        <title>Dual transcriptional profiling of a bacterial/fungal confrontation: Collimonas fungivorans versus Aspergillus niger.</title>
        <authorList>
            <person name="Mela F."/>
            <person name="Fritsche K."/>
            <person name="de Boer W."/>
            <person name="van Veen J.A."/>
            <person name="de Graaff L.H."/>
            <person name="van den Berg M."/>
            <person name="Leveau J.H."/>
        </authorList>
    </citation>
    <scope>NUCLEOTIDE SEQUENCE [LARGE SCALE GENOMIC DNA]</scope>
    <source>
        <strain evidence="1 2">Ter331</strain>
    </source>
</reference>
<dbReference type="EMBL" id="CP002745">
    <property type="protein sequence ID" value="AEK60092.1"/>
    <property type="molecule type" value="Genomic_DNA"/>
</dbReference>
<organism evidence="1 2">
    <name type="scientific">Collimonas fungivorans (strain Ter331)</name>
    <dbReference type="NCBI Taxonomy" id="1005048"/>
    <lineage>
        <taxon>Bacteria</taxon>
        <taxon>Pseudomonadati</taxon>
        <taxon>Pseudomonadota</taxon>
        <taxon>Betaproteobacteria</taxon>
        <taxon>Burkholderiales</taxon>
        <taxon>Oxalobacteraceae</taxon>
        <taxon>Collimonas</taxon>
    </lineage>
</organism>
<evidence type="ECO:0000313" key="2">
    <source>
        <dbReference type="Proteomes" id="UP000008392"/>
    </source>
</evidence>
<reference evidence="2" key="6">
    <citation type="submission" date="2011-05" db="EMBL/GenBank/DDBJ databases">
        <title>Complete sequence of Collimonas fungivorans Ter331.</title>
        <authorList>
            <person name="Leveau J.H."/>
        </authorList>
    </citation>
    <scope>NUCLEOTIDE SEQUENCE [LARGE SCALE GENOMIC DNA]</scope>
    <source>
        <strain evidence="2">Ter331</strain>
    </source>
</reference>
<reference evidence="1 2" key="2">
    <citation type="journal article" date="2006" name="J. Microbiol. Methods">
        <title>Genomic flank-sequencing of plasposon insertion sites for rapid identification of functional genes.</title>
        <authorList>
            <person name="Leveau J.H."/>
            <person name="Gerards S."/>
            <person name="Fritsche K."/>
            <person name="Zondag G."/>
            <person name="van Veen J.A."/>
        </authorList>
    </citation>
    <scope>NUCLEOTIDE SEQUENCE [LARGE SCALE GENOMIC DNA]</scope>
    <source>
        <strain evidence="1 2">Ter331</strain>
    </source>
</reference>
<dbReference type="KEGG" id="cfu:CFU_0254"/>
<dbReference type="Proteomes" id="UP000008392">
    <property type="component" value="Chromosome"/>
</dbReference>
<dbReference type="AlphaFoldDB" id="G0A819"/>
<keyword evidence="2" id="KW-1185">Reference proteome</keyword>
<reference evidence="1 2" key="4">
    <citation type="journal article" date="2010" name="Environ. Microbiol.">
        <title>The bacterial genus Collimonas: mycophagy, weathering and other adaptive solutions to life in oligotrophic soil environments.</title>
        <authorList>
            <person name="Leveau J.H."/>
            <person name="Uroz S."/>
            <person name="de Boer W."/>
        </authorList>
    </citation>
    <scope>NUCLEOTIDE SEQUENCE [LARGE SCALE GENOMIC DNA]</scope>
    <source>
        <strain evidence="1 2">Ter331</strain>
    </source>
</reference>
<proteinExistence type="predicted"/>
<reference evidence="1 2" key="1">
    <citation type="journal article" date="2004" name="Environ. Microbiol.">
        <title>Phylogeny-function analysis of (meta)genomic libraries: screening for expression of ribosomal RNA genes by large-insert library fluorescent in situ hybridization (LIL-FISH).</title>
        <authorList>
            <person name="Leveau J.H."/>
            <person name="Gerards S."/>
            <person name="de Boer W."/>
            <person name="van Veen J.A."/>
        </authorList>
    </citation>
    <scope>NUCLEOTIDE SEQUENCE [LARGE SCALE GENOMIC DNA]</scope>
    <source>
        <strain evidence="1 2">Ter331</strain>
    </source>
</reference>
<sequence>MPHDLNTGTAAWNKGRNDRWIPNKGMNSHTYMTFPLDFKTAL</sequence>
<evidence type="ECO:0000313" key="1">
    <source>
        <dbReference type="EMBL" id="AEK60092.1"/>
    </source>
</evidence>
<dbReference type="HOGENOM" id="CLU_3249994_0_0_4"/>
<reference evidence="1 2" key="3">
    <citation type="journal article" date="2008" name="FEMS Microbiol. Ecol.">
        <title>Identification and characterization of genes underlying chitinolysis in Collimonas fungivorans Ter331.</title>
        <authorList>
            <person name="Fritsche K."/>
            <person name="de Boer W."/>
            <person name="Gerards S."/>
            <person name="van den Berg M."/>
            <person name="van Veen J.A."/>
            <person name="Leveau J.H."/>
        </authorList>
    </citation>
    <scope>NUCLEOTIDE SEQUENCE [LARGE SCALE GENOMIC DNA]</scope>
    <source>
        <strain evidence="1 2">Ter331</strain>
    </source>
</reference>
<protein>
    <submittedName>
        <fullName evidence="1">Uncharacterized protein</fullName>
    </submittedName>
</protein>
<accession>G0A819</accession>
<gene>
    <name evidence="1" type="ordered locus">CFU_0254</name>
</gene>
<name>G0A819_COLFT</name>